<dbReference type="InterPro" id="IPR003594">
    <property type="entry name" value="HATPase_dom"/>
</dbReference>
<evidence type="ECO:0000256" key="2">
    <source>
        <dbReference type="SAM" id="MobiDB-lite"/>
    </source>
</evidence>
<dbReference type="RefSeq" id="WP_369191666.1">
    <property type="nucleotide sequence ID" value="NZ_CP163431.1"/>
</dbReference>
<accession>A0AB39ML93</accession>
<dbReference type="InterPro" id="IPR050267">
    <property type="entry name" value="Anti-sigma-factor_SerPK"/>
</dbReference>
<evidence type="ECO:0000259" key="3">
    <source>
        <dbReference type="Pfam" id="PF13581"/>
    </source>
</evidence>
<feature type="domain" description="Histidine kinase/HSP90-like ATPase" evidence="3">
    <location>
        <begin position="34"/>
        <end position="141"/>
    </location>
</feature>
<keyword evidence="4" id="KW-0067">ATP-binding</keyword>
<feature type="compositionally biased region" description="Acidic residues" evidence="2">
    <location>
        <begin position="1"/>
        <end position="10"/>
    </location>
</feature>
<dbReference type="GO" id="GO:0004674">
    <property type="term" value="F:protein serine/threonine kinase activity"/>
    <property type="evidence" value="ECO:0007669"/>
    <property type="project" value="UniProtKB-KW"/>
</dbReference>
<proteinExistence type="predicted"/>
<name>A0AB39ML93_9ACTN</name>
<dbReference type="Pfam" id="PF13581">
    <property type="entry name" value="HATPase_c_2"/>
    <property type="match status" value="1"/>
</dbReference>
<evidence type="ECO:0000256" key="1">
    <source>
        <dbReference type="ARBA" id="ARBA00022527"/>
    </source>
</evidence>
<dbReference type="Gene3D" id="3.30.565.10">
    <property type="entry name" value="Histidine kinase-like ATPase, C-terminal domain"/>
    <property type="match status" value="1"/>
</dbReference>
<dbReference type="InterPro" id="IPR036890">
    <property type="entry name" value="HATPase_C_sf"/>
</dbReference>
<dbReference type="SUPFAM" id="SSF55874">
    <property type="entry name" value="ATPase domain of HSP90 chaperone/DNA topoisomerase II/histidine kinase"/>
    <property type="match status" value="1"/>
</dbReference>
<feature type="region of interest" description="Disordered" evidence="2">
    <location>
        <begin position="1"/>
        <end position="24"/>
    </location>
</feature>
<dbReference type="AlphaFoldDB" id="A0AB39ML93"/>
<dbReference type="CDD" id="cd16936">
    <property type="entry name" value="HATPase_RsbW-like"/>
    <property type="match status" value="1"/>
</dbReference>
<sequence>MEPADSDGDGELSSRHPTTSVTLSGDDTCIAEARDLAADFLVRAGTDHGVAVSARAMDLTRLVVSELVTNAGRHAPGPLRMELRILDDAVEVTVRDTARVQLLARPVDPRRVGQHGLEIVMAVAQAFQVRLEPNGKAVTARIALADEVRGSGSPLGAP</sequence>
<dbReference type="PANTHER" id="PTHR35526">
    <property type="entry name" value="ANTI-SIGMA-F FACTOR RSBW-RELATED"/>
    <property type="match status" value="1"/>
</dbReference>
<evidence type="ECO:0000313" key="4">
    <source>
        <dbReference type="EMBL" id="XDQ06802.1"/>
    </source>
</evidence>
<protein>
    <submittedName>
        <fullName evidence="4">ATP-binding protein</fullName>
    </submittedName>
</protein>
<keyword evidence="1" id="KW-0418">Kinase</keyword>
<reference evidence="4" key="1">
    <citation type="submission" date="2024-07" db="EMBL/GenBank/DDBJ databases">
        <authorList>
            <person name="Yu S.T."/>
        </authorList>
    </citation>
    <scope>NUCLEOTIDE SEQUENCE</scope>
    <source>
        <strain evidence="4">R08</strain>
    </source>
</reference>
<keyword evidence="1" id="KW-0808">Transferase</keyword>
<feature type="compositionally biased region" description="Polar residues" evidence="2">
    <location>
        <begin position="15"/>
        <end position="24"/>
    </location>
</feature>
<keyword evidence="1" id="KW-0723">Serine/threonine-protein kinase</keyword>
<dbReference type="EMBL" id="CP163431">
    <property type="protein sequence ID" value="XDQ06802.1"/>
    <property type="molecule type" value="Genomic_DNA"/>
</dbReference>
<dbReference type="GO" id="GO:0005524">
    <property type="term" value="F:ATP binding"/>
    <property type="evidence" value="ECO:0007669"/>
    <property type="project" value="UniProtKB-KW"/>
</dbReference>
<keyword evidence="4" id="KW-0547">Nucleotide-binding</keyword>
<organism evidence="4">
    <name type="scientific">Streptomyces sp. R08</name>
    <dbReference type="NCBI Taxonomy" id="3238624"/>
    <lineage>
        <taxon>Bacteria</taxon>
        <taxon>Bacillati</taxon>
        <taxon>Actinomycetota</taxon>
        <taxon>Actinomycetes</taxon>
        <taxon>Kitasatosporales</taxon>
        <taxon>Streptomycetaceae</taxon>
        <taxon>Streptomyces</taxon>
    </lineage>
</organism>
<gene>
    <name evidence="4" type="ORF">AB5J58_44405</name>
</gene>
<dbReference type="PANTHER" id="PTHR35526:SF3">
    <property type="entry name" value="ANTI-SIGMA-F FACTOR RSBW"/>
    <property type="match status" value="1"/>
</dbReference>